<feature type="transmembrane region" description="Helical" evidence="5">
    <location>
        <begin position="53"/>
        <end position="75"/>
    </location>
</feature>
<dbReference type="InterPro" id="IPR032808">
    <property type="entry name" value="DoxX"/>
</dbReference>
<evidence type="ECO:0000256" key="3">
    <source>
        <dbReference type="ARBA" id="ARBA00022989"/>
    </source>
</evidence>
<evidence type="ECO:0000256" key="1">
    <source>
        <dbReference type="ARBA" id="ARBA00004141"/>
    </source>
</evidence>
<name>A0ABR9WAX0_9BACT</name>
<evidence type="ECO:0000256" key="5">
    <source>
        <dbReference type="SAM" id="Phobius"/>
    </source>
</evidence>
<reference evidence="7" key="1">
    <citation type="submission" date="2023-07" db="EMBL/GenBank/DDBJ databases">
        <title>Dyadobacter sp. nov 'subterranea' isolated from contaminted grondwater.</title>
        <authorList>
            <person name="Szabo I."/>
            <person name="Al-Omari J."/>
            <person name="Szerdahelyi S.G."/>
            <person name="Rado J."/>
        </authorList>
    </citation>
    <scope>NUCLEOTIDE SEQUENCE [LARGE SCALE GENOMIC DNA]</scope>
    <source>
        <strain evidence="7">UP-52</strain>
    </source>
</reference>
<dbReference type="RefSeq" id="WP_194120819.1">
    <property type="nucleotide sequence ID" value="NZ_JACYGY010000001.1"/>
</dbReference>
<protein>
    <submittedName>
        <fullName evidence="6">DoxX family protein</fullName>
    </submittedName>
</protein>
<keyword evidence="2 5" id="KW-0812">Transmembrane</keyword>
<evidence type="ECO:0000313" key="6">
    <source>
        <dbReference type="EMBL" id="MBE9462629.1"/>
    </source>
</evidence>
<feature type="transmembrane region" description="Helical" evidence="5">
    <location>
        <begin position="108"/>
        <end position="125"/>
    </location>
</feature>
<accession>A0ABR9WAX0</accession>
<dbReference type="Proteomes" id="UP000634134">
    <property type="component" value="Unassembled WGS sequence"/>
</dbReference>
<sequence>MTEQLKSSKTTNIILWIAQILLSAFFIMGAVMKFMPIEKISVMMPWTGQVPAIAVRLLGMIDLSGAAGLILPGLLQIKPKLTGWAAVGIILMMICAIIFHVSRGEGEVIGVNIFAMVLAGFVVWGRGASPLVNTK</sequence>
<feature type="transmembrane region" description="Helical" evidence="5">
    <location>
        <begin position="81"/>
        <end position="101"/>
    </location>
</feature>
<feature type="transmembrane region" description="Helical" evidence="5">
    <location>
        <begin position="13"/>
        <end position="32"/>
    </location>
</feature>
<evidence type="ECO:0000256" key="4">
    <source>
        <dbReference type="ARBA" id="ARBA00023136"/>
    </source>
</evidence>
<keyword evidence="4 5" id="KW-0472">Membrane</keyword>
<dbReference type="Pfam" id="PF13564">
    <property type="entry name" value="DoxX_2"/>
    <property type="match status" value="1"/>
</dbReference>
<proteinExistence type="predicted"/>
<organism evidence="6 7">
    <name type="scientific">Dyadobacter subterraneus</name>
    <dbReference type="NCBI Taxonomy" id="2773304"/>
    <lineage>
        <taxon>Bacteria</taxon>
        <taxon>Pseudomonadati</taxon>
        <taxon>Bacteroidota</taxon>
        <taxon>Cytophagia</taxon>
        <taxon>Cytophagales</taxon>
        <taxon>Spirosomataceae</taxon>
        <taxon>Dyadobacter</taxon>
    </lineage>
</organism>
<keyword evidence="3 5" id="KW-1133">Transmembrane helix</keyword>
<evidence type="ECO:0000313" key="7">
    <source>
        <dbReference type="Proteomes" id="UP000634134"/>
    </source>
</evidence>
<gene>
    <name evidence="6" type="ORF">IEE83_12110</name>
</gene>
<comment type="subcellular location">
    <subcellularLocation>
        <location evidence="1">Membrane</location>
        <topology evidence="1">Multi-pass membrane protein</topology>
    </subcellularLocation>
</comment>
<evidence type="ECO:0000256" key="2">
    <source>
        <dbReference type="ARBA" id="ARBA00022692"/>
    </source>
</evidence>
<comment type="caution">
    <text evidence="6">The sequence shown here is derived from an EMBL/GenBank/DDBJ whole genome shotgun (WGS) entry which is preliminary data.</text>
</comment>
<dbReference type="EMBL" id="JACYGY010000001">
    <property type="protein sequence ID" value="MBE9462629.1"/>
    <property type="molecule type" value="Genomic_DNA"/>
</dbReference>
<keyword evidence="7" id="KW-1185">Reference proteome</keyword>